<dbReference type="AlphaFoldDB" id="A0A1X7BNM5"/>
<dbReference type="EMBL" id="FWXB01000003">
    <property type="protein sequence ID" value="SMC11225.1"/>
    <property type="molecule type" value="Genomic_DNA"/>
</dbReference>
<dbReference type="PANTHER" id="PTHR42937:SF1">
    <property type="entry name" value="DIAMINOPROPIONATE AMMONIA-LYASE"/>
    <property type="match status" value="1"/>
</dbReference>
<keyword evidence="5" id="KW-1185">Reference proteome</keyword>
<dbReference type="SUPFAM" id="SSF53686">
    <property type="entry name" value="Tryptophan synthase beta subunit-like PLP-dependent enzymes"/>
    <property type="match status" value="1"/>
</dbReference>
<dbReference type="Gene3D" id="3.40.50.1100">
    <property type="match status" value="1"/>
</dbReference>
<evidence type="ECO:0000259" key="3">
    <source>
        <dbReference type="Pfam" id="PF00291"/>
    </source>
</evidence>
<dbReference type="InterPro" id="IPR001926">
    <property type="entry name" value="TrpB-like_PALP"/>
</dbReference>
<dbReference type="InterPro" id="IPR036052">
    <property type="entry name" value="TrpB-like_PALP_sf"/>
</dbReference>
<accession>A0A1X7BNM5</accession>
<proteinExistence type="predicted"/>
<evidence type="ECO:0000313" key="4">
    <source>
        <dbReference type="EMBL" id="SMC11225.1"/>
    </source>
</evidence>
<dbReference type="PANTHER" id="PTHR42937">
    <property type="match status" value="1"/>
</dbReference>
<keyword evidence="4" id="KW-0456">Lyase</keyword>
<keyword evidence="2" id="KW-0663">Pyridoxal phosphate</keyword>
<evidence type="ECO:0000313" key="5">
    <source>
        <dbReference type="Proteomes" id="UP000193224"/>
    </source>
</evidence>
<dbReference type="Pfam" id="PF00291">
    <property type="entry name" value="PALP"/>
    <property type="match status" value="1"/>
</dbReference>
<evidence type="ECO:0000256" key="2">
    <source>
        <dbReference type="ARBA" id="ARBA00022898"/>
    </source>
</evidence>
<dbReference type="OrthoDB" id="34584at2"/>
<name>A0A1X7BNM5_9RHOB</name>
<dbReference type="GO" id="GO:0008838">
    <property type="term" value="F:diaminopropionate ammonia-lyase activity"/>
    <property type="evidence" value="ECO:0007669"/>
    <property type="project" value="UniProtKB-EC"/>
</dbReference>
<comment type="cofactor">
    <cofactor evidence="1">
        <name>pyridoxal 5'-phosphate</name>
        <dbReference type="ChEBI" id="CHEBI:597326"/>
    </cofactor>
</comment>
<dbReference type="Proteomes" id="UP000193224">
    <property type="component" value="Unassembled WGS sequence"/>
</dbReference>
<evidence type="ECO:0000256" key="1">
    <source>
        <dbReference type="ARBA" id="ARBA00001933"/>
    </source>
</evidence>
<dbReference type="EC" id="4.3.1.15" evidence="4"/>
<reference evidence="4 5" key="1">
    <citation type="submission" date="2017-03" db="EMBL/GenBank/DDBJ databases">
        <authorList>
            <person name="Afonso C.L."/>
            <person name="Miller P.J."/>
            <person name="Scott M.A."/>
            <person name="Spackman E."/>
            <person name="Goraichik I."/>
            <person name="Dimitrov K.M."/>
            <person name="Suarez D.L."/>
            <person name="Swayne D.E."/>
        </authorList>
    </citation>
    <scope>NUCLEOTIDE SEQUENCE [LARGE SCALE GENOMIC DNA]</scope>
    <source>
        <strain evidence="4 5">CECT 7745</strain>
    </source>
</reference>
<protein>
    <submittedName>
        <fullName evidence="4">Diaminopropionate ammonia-lyase</fullName>
        <ecNumber evidence="4">4.3.1.15</ecNumber>
    </submittedName>
</protein>
<organism evidence="4 5">
    <name type="scientific">Roseovarius aestuarii</name>
    <dbReference type="NCBI Taxonomy" id="475083"/>
    <lineage>
        <taxon>Bacteria</taxon>
        <taxon>Pseudomonadati</taxon>
        <taxon>Pseudomonadota</taxon>
        <taxon>Alphaproteobacteria</taxon>
        <taxon>Rhodobacterales</taxon>
        <taxon>Roseobacteraceae</taxon>
        <taxon>Roseovarius</taxon>
    </lineage>
</organism>
<sequence length="260" mass="27349">MGSLSKIDAIGSCCTSDVQHWSLMGCTGCFTQQVIRVDGDYDATVAQTRVDADAHGWLIVSDTSWPGYMKAPLDVMAGYGVMAREVVRDLPKAPTHVLLQGGVGGLAAAVAAVFQQEWGENAPRVIVVEPELAPCLFASAKAGTATSVNIEAETLMDGLSCGEPSEIAWRVLDSVATDFLTIPETNVAPTVRMLAQPKNGQTMVEAGESGVAGLCGLICAALQDGLREHLRLDGDSVAVLIGSEGITDPNIFQQIMTEDI</sequence>
<gene>
    <name evidence="4" type="primary">ygeX_1</name>
    <name evidence="4" type="ORF">ROA7745_01036</name>
</gene>
<feature type="domain" description="Tryptophan synthase beta chain-like PALP" evidence="3">
    <location>
        <begin position="30"/>
        <end position="228"/>
    </location>
</feature>